<dbReference type="OrthoDB" id="5886358at2"/>
<evidence type="ECO:0000259" key="2">
    <source>
        <dbReference type="Pfam" id="PF01910"/>
    </source>
</evidence>
<dbReference type="InterPro" id="IPR051614">
    <property type="entry name" value="UPF0045_domain"/>
</dbReference>
<dbReference type="PANTHER" id="PTHR33777:SF1">
    <property type="entry name" value="UPF0045 PROTEIN ECM15"/>
    <property type="match status" value="1"/>
</dbReference>
<keyword evidence="4" id="KW-1185">Reference proteome</keyword>
<comment type="similarity">
    <text evidence="1">Belongs to the UPF0045 family.</text>
</comment>
<protein>
    <recommendedName>
        <fullName evidence="2">Thiamine-binding protein domain-containing protein</fullName>
    </recommendedName>
</protein>
<dbReference type="SUPFAM" id="SSF89957">
    <property type="entry name" value="MTH1187/YkoF-like"/>
    <property type="match status" value="1"/>
</dbReference>
<organism evidence="3 4">
    <name type="scientific">Clostridium luticellarii</name>
    <dbReference type="NCBI Taxonomy" id="1691940"/>
    <lineage>
        <taxon>Bacteria</taxon>
        <taxon>Bacillati</taxon>
        <taxon>Bacillota</taxon>
        <taxon>Clostridia</taxon>
        <taxon>Eubacteriales</taxon>
        <taxon>Clostridiaceae</taxon>
        <taxon>Clostridium</taxon>
    </lineage>
</organism>
<name>A0A2T0BIH6_9CLOT</name>
<proteinExistence type="inferred from homology"/>
<gene>
    <name evidence="3" type="ORF">CLLU_26000</name>
</gene>
<dbReference type="PANTHER" id="PTHR33777">
    <property type="entry name" value="UPF0045 PROTEIN ECM15"/>
    <property type="match status" value="1"/>
</dbReference>
<evidence type="ECO:0000313" key="4">
    <source>
        <dbReference type="Proteomes" id="UP000237798"/>
    </source>
</evidence>
<evidence type="ECO:0000256" key="1">
    <source>
        <dbReference type="ARBA" id="ARBA00010272"/>
    </source>
</evidence>
<dbReference type="EMBL" id="PVXP01000044">
    <property type="protein sequence ID" value="PRR83674.1"/>
    <property type="molecule type" value="Genomic_DNA"/>
</dbReference>
<sequence length="102" mass="11464">MNASVAIQVLPNVEDENVIPIVDKVIDYIRSTGLNIFVGPFETTIEGDYDQLMDIVKRCQIICIEQGAPSVMSYVKINYNPKGVWSIEKKTKKHHPEMNGGK</sequence>
<dbReference type="InterPro" id="IPR029756">
    <property type="entry name" value="MTH1187/YkoF-like"/>
</dbReference>
<dbReference type="GO" id="GO:0005829">
    <property type="term" value="C:cytosol"/>
    <property type="evidence" value="ECO:0007669"/>
    <property type="project" value="TreeGrafter"/>
</dbReference>
<reference evidence="3 4" key="1">
    <citation type="submission" date="2018-03" db="EMBL/GenBank/DDBJ databases">
        <title>Genome sequence of Clostridium luticellarii DSM 29923.</title>
        <authorList>
            <person name="Poehlein A."/>
            <person name="Daniel R."/>
        </authorList>
    </citation>
    <scope>NUCLEOTIDE SEQUENCE [LARGE SCALE GENOMIC DNA]</scope>
    <source>
        <strain evidence="3 4">DSM 29923</strain>
    </source>
</reference>
<accession>A0A2T0BIH6</accession>
<feature type="domain" description="Thiamine-binding protein" evidence="2">
    <location>
        <begin position="5"/>
        <end position="94"/>
    </location>
</feature>
<dbReference type="AlphaFoldDB" id="A0A2T0BIH6"/>
<dbReference type="Gene3D" id="3.30.70.930">
    <property type="match status" value="1"/>
</dbReference>
<dbReference type="Pfam" id="PF01910">
    <property type="entry name" value="Thiamine_BP"/>
    <property type="match status" value="1"/>
</dbReference>
<dbReference type="RefSeq" id="WP_106010196.1">
    <property type="nucleotide sequence ID" value="NZ_JALCQO010000060.1"/>
</dbReference>
<comment type="caution">
    <text evidence="3">The sequence shown here is derived from an EMBL/GenBank/DDBJ whole genome shotgun (WGS) entry which is preliminary data.</text>
</comment>
<dbReference type="Proteomes" id="UP000237798">
    <property type="component" value="Unassembled WGS sequence"/>
</dbReference>
<dbReference type="InterPro" id="IPR002767">
    <property type="entry name" value="Thiamine_BP"/>
</dbReference>
<evidence type="ECO:0000313" key="3">
    <source>
        <dbReference type="EMBL" id="PRR83674.1"/>
    </source>
</evidence>